<dbReference type="Proteomes" id="UP000259862">
    <property type="component" value="Segment"/>
</dbReference>
<name>A0A345MHH1_9CAUD</name>
<reference evidence="1 2" key="1">
    <citation type="submission" date="2018-07" db="EMBL/GenBank/DDBJ databases">
        <authorList>
            <person name="Hale R.H."/>
            <person name="Adeyemo E.A."/>
            <person name="Delwel I.O."/>
            <person name="Garcia C."/>
            <person name="Hamid F."/>
            <person name="Martinez A."/>
            <person name="Perez Osorio E."/>
            <person name="Smith B."/>
            <person name="Standridge C.A."/>
            <person name="Bhuiyan S."/>
            <person name="Visi D.K."/>
            <person name="Allen M.S."/>
            <person name="Hughes L.E."/>
            <person name="Garlena R.A."/>
            <person name="Russell D.A."/>
            <person name="Pope W.H."/>
            <person name="Jacobs-Sera D."/>
            <person name="Hatfull G.F."/>
        </authorList>
    </citation>
    <scope>NUCLEOTIDE SEQUENCE [LARGE SCALE GENOMIC DNA]</scope>
</reference>
<organism evidence="1 2">
    <name type="scientific">Streptomyces phage Karimac</name>
    <dbReference type="NCBI Taxonomy" id="2283303"/>
    <lineage>
        <taxon>Viruses</taxon>
        <taxon>Duplodnaviria</taxon>
        <taxon>Heunggongvirae</taxon>
        <taxon>Uroviricota</taxon>
        <taxon>Caudoviricetes</taxon>
        <taxon>Stanwilliamsviridae</taxon>
        <taxon>Boydwoodruffvirinae</taxon>
        <taxon>Karimacvirus</taxon>
        <taxon>Karimacvirus karimac</taxon>
        <taxon>Streptomyces virus Karimac</taxon>
    </lineage>
</organism>
<accession>A0A345MHH1</accession>
<evidence type="ECO:0000313" key="1">
    <source>
        <dbReference type="EMBL" id="AXH70002.1"/>
    </source>
</evidence>
<keyword evidence="2" id="KW-1185">Reference proteome</keyword>
<dbReference type="RefSeq" id="YP_009840308.1">
    <property type="nucleotide sequence ID" value="NC_048724.1"/>
</dbReference>
<sequence length="74" mass="8655">MNALDEYLGCTRETKRFDVTLKVAAWDSKNHKGPQPGAKGKCFEQRKIDGDWYYYIRFPGWKEFHIALATQVTK</sequence>
<proteinExistence type="predicted"/>
<protein>
    <submittedName>
        <fullName evidence="1">Uncharacterized protein</fullName>
    </submittedName>
</protein>
<gene>
    <name evidence="1" type="primary">158</name>
    <name evidence="1" type="ORF">SEA_KARIMAC_158</name>
</gene>
<dbReference type="EMBL" id="MH590599">
    <property type="protein sequence ID" value="AXH70002.1"/>
    <property type="molecule type" value="Genomic_DNA"/>
</dbReference>
<evidence type="ECO:0000313" key="2">
    <source>
        <dbReference type="Proteomes" id="UP000259862"/>
    </source>
</evidence>
<dbReference type="KEGG" id="vg:55610437"/>
<dbReference type="GeneID" id="55610437"/>